<keyword evidence="4 5" id="KW-0472">Membrane</keyword>
<evidence type="ECO:0000256" key="3">
    <source>
        <dbReference type="ARBA" id="ARBA00022989"/>
    </source>
</evidence>
<name>A0A521AIC7_9BACT</name>
<reference evidence="7 8" key="1">
    <citation type="submission" date="2017-05" db="EMBL/GenBank/DDBJ databases">
        <authorList>
            <person name="Varghese N."/>
            <person name="Submissions S."/>
        </authorList>
    </citation>
    <scope>NUCLEOTIDE SEQUENCE [LARGE SCALE GENOMIC DNA]</scope>
    <source>
        <strain evidence="7 8">DSM 21985</strain>
    </source>
</reference>
<feature type="transmembrane region" description="Helical" evidence="5">
    <location>
        <begin position="48"/>
        <end position="67"/>
    </location>
</feature>
<keyword evidence="3 5" id="KW-1133">Transmembrane helix</keyword>
<protein>
    <submittedName>
        <fullName evidence="7">TM2 domain-containing protein</fullName>
    </submittedName>
</protein>
<evidence type="ECO:0000313" key="7">
    <source>
        <dbReference type="EMBL" id="SMO34595.1"/>
    </source>
</evidence>
<dbReference type="OrthoDB" id="9816361at2"/>
<dbReference type="GO" id="GO:0016020">
    <property type="term" value="C:membrane"/>
    <property type="evidence" value="ECO:0007669"/>
    <property type="project" value="UniProtKB-SubCell"/>
</dbReference>
<keyword evidence="8" id="KW-1185">Reference proteome</keyword>
<keyword evidence="2 5" id="KW-0812">Transmembrane</keyword>
<feature type="domain" description="TM2" evidence="6">
    <location>
        <begin position="47"/>
        <end position="92"/>
    </location>
</feature>
<evidence type="ECO:0000256" key="1">
    <source>
        <dbReference type="ARBA" id="ARBA00004141"/>
    </source>
</evidence>
<evidence type="ECO:0000313" key="8">
    <source>
        <dbReference type="Proteomes" id="UP000317557"/>
    </source>
</evidence>
<dbReference type="InterPro" id="IPR007829">
    <property type="entry name" value="TM2"/>
</dbReference>
<accession>A0A521AIC7</accession>
<organism evidence="7 8">
    <name type="scientific">Gracilimonas mengyeensis</name>
    <dbReference type="NCBI Taxonomy" id="1302730"/>
    <lineage>
        <taxon>Bacteria</taxon>
        <taxon>Pseudomonadati</taxon>
        <taxon>Balneolota</taxon>
        <taxon>Balneolia</taxon>
        <taxon>Balneolales</taxon>
        <taxon>Balneolaceae</taxon>
        <taxon>Gracilimonas</taxon>
    </lineage>
</organism>
<feature type="transmembrane region" description="Helical" evidence="5">
    <location>
        <begin position="73"/>
        <end position="93"/>
    </location>
</feature>
<evidence type="ECO:0000256" key="2">
    <source>
        <dbReference type="ARBA" id="ARBA00022692"/>
    </source>
</evidence>
<gene>
    <name evidence="7" type="ORF">SAMN06265219_101172</name>
</gene>
<dbReference type="RefSeq" id="WP_142452697.1">
    <property type="nucleotide sequence ID" value="NZ_FXTP01000001.1"/>
</dbReference>
<dbReference type="Proteomes" id="UP000317557">
    <property type="component" value="Unassembled WGS sequence"/>
</dbReference>
<sequence>MATLIDHLPEVSGDEARYLERLLENYNEQQISRFSNIYRSRRKDPQHILIACLFGFLSIAGIHRILLNQTAMGLLYLFTGGLCLIGTIVDLVNYKEMTFDYNRDIARDVKSYVDKQTDNS</sequence>
<evidence type="ECO:0000256" key="4">
    <source>
        <dbReference type="ARBA" id="ARBA00023136"/>
    </source>
</evidence>
<dbReference type="AlphaFoldDB" id="A0A521AIC7"/>
<evidence type="ECO:0000259" key="6">
    <source>
        <dbReference type="Pfam" id="PF05154"/>
    </source>
</evidence>
<dbReference type="Pfam" id="PF05154">
    <property type="entry name" value="TM2"/>
    <property type="match status" value="1"/>
</dbReference>
<proteinExistence type="predicted"/>
<dbReference type="EMBL" id="FXTP01000001">
    <property type="protein sequence ID" value="SMO34595.1"/>
    <property type="molecule type" value="Genomic_DNA"/>
</dbReference>
<evidence type="ECO:0000256" key="5">
    <source>
        <dbReference type="SAM" id="Phobius"/>
    </source>
</evidence>
<comment type="subcellular location">
    <subcellularLocation>
        <location evidence="1">Membrane</location>
        <topology evidence="1">Multi-pass membrane protein</topology>
    </subcellularLocation>
</comment>